<dbReference type="InterPro" id="IPR004358">
    <property type="entry name" value="Sig_transdc_His_kin-like_C"/>
</dbReference>
<comment type="caution">
    <text evidence="11">The sequence shown here is derived from an EMBL/GenBank/DDBJ whole genome shotgun (WGS) entry which is preliminary data.</text>
</comment>
<evidence type="ECO:0000313" key="12">
    <source>
        <dbReference type="Proteomes" id="UP000295210"/>
    </source>
</evidence>
<evidence type="ECO:0000313" key="11">
    <source>
        <dbReference type="EMBL" id="TCK72143.1"/>
    </source>
</evidence>
<dbReference type="RefSeq" id="WP_131997794.1">
    <property type="nucleotide sequence ID" value="NZ_SMGK01000004.1"/>
</dbReference>
<dbReference type="CDD" id="cd00075">
    <property type="entry name" value="HATPase"/>
    <property type="match status" value="1"/>
</dbReference>
<feature type="region of interest" description="Disordered" evidence="9">
    <location>
        <begin position="1"/>
        <end position="47"/>
    </location>
</feature>
<dbReference type="CDD" id="cd00082">
    <property type="entry name" value="HisKA"/>
    <property type="match status" value="1"/>
</dbReference>
<dbReference type="InterPro" id="IPR005467">
    <property type="entry name" value="His_kinase_dom"/>
</dbReference>
<keyword evidence="3" id="KW-0597">Phosphoprotein</keyword>
<sequence>MDRNSDTIHPARSSRSSRGAKGVGPLASPRTSPRQAGPDSRHKLPGIAHDTRNVLATLTLYCDLLEEPGVLTPRYRHYAAELRAIATASAGLVDQMVSLQQEQITPQRDTSPSPRPAECGWIVDVAKAVKELESLLAGIAGPQISLEIECMASPGTVRLSPEDLSRVLANLVRNAQEAMPAGGRIRITVQQSGGRSFLKTRAQAQPEGLLVCVQDSGPGISAAVLHRIFEPGFSTRVQEVRRDRWSGRGDRGLGLSIVRALIEAAGGSVQVTSAPGCGTRFEILLPRLQTFVTGSPKEPNVKC</sequence>
<keyword evidence="6 11" id="KW-0418">Kinase</keyword>
<keyword evidence="8" id="KW-0902">Two-component regulatory system</keyword>
<dbReference type="EMBL" id="SMGK01000004">
    <property type="protein sequence ID" value="TCK72143.1"/>
    <property type="molecule type" value="Genomic_DNA"/>
</dbReference>
<proteinExistence type="predicted"/>
<evidence type="ECO:0000256" key="3">
    <source>
        <dbReference type="ARBA" id="ARBA00022553"/>
    </source>
</evidence>
<evidence type="ECO:0000256" key="4">
    <source>
        <dbReference type="ARBA" id="ARBA00022679"/>
    </source>
</evidence>
<evidence type="ECO:0000256" key="9">
    <source>
        <dbReference type="SAM" id="MobiDB-lite"/>
    </source>
</evidence>
<keyword evidence="12" id="KW-1185">Reference proteome</keyword>
<dbReference type="Gene3D" id="3.30.565.10">
    <property type="entry name" value="Histidine kinase-like ATPase, C-terminal domain"/>
    <property type="match status" value="1"/>
</dbReference>
<keyword evidence="4" id="KW-0808">Transferase</keyword>
<evidence type="ECO:0000259" key="10">
    <source>
        <dbReference type="PROSITE" id="PS50109"/>
    </source>
</evidence>
<comment type="catalytic activity">
    <reaction evidence="1">
        <text>ATP + protein L-histidine = ADP + protein N-phospho-L-histidine.</text>
        <dbReference type="EC" id="2.7.13.3"/>
    </reaction>
</comment>
<dbReference type="InterPro" id="IPR036890">
    <property type="entry name" value="HATPase_C_sf"/>
</dbReference>
<keyword evidence="7" id="KW-0067">ATP-binding</keyword>
<dbReference type="GO" id="GO:0000155">
    <property type="term" value="F:phosphorelay sensor kinase activity"/>
    <property type="evidence" value="ECO:0007669"/>
    <property type="project" value="InterPro"/>
</dbReference>
<evidence type="ECO:0000256" key="2">
    <source>
        <dbReference type="ARBA" id="ARBA00012438"/>
    </source>
</evidence>
<dbReference type="PANTHER" id="PTHR43065">
    <property type="entry name" value="SENSOR HISTIDINE KINASE"/>
    <property type="match status" value="1"/>
</dbReference>
<dbReference type="AlphaFoldDB" id="A0A4R1L576"/>
<feature type="domain" description="Histidine kinase" evidence="10">
    <location>
        <begin position="46"/>
        <end position="289"/>
    </location>
</feature>
<dbReference type="OrthoDB" id="119346at2"/>
<keyword evidence="5" id="KW-0547">Nucleotide-binding</keyword>
<evidence type="ECO:0000256" key="1">
    <source>
        <dbReference type="ARBA" id="ARBA00000085"/>
    </source>
</evidence>
<reference evidence="11 12" key="1">
    <citation type="submission" date="2019-03" db="EMBL/GenBank/DDBJ databases">
        <title>Genomic Encyclopedia of Type Strains, Phase IV (KMG-IV): sequencing the most valuable type-strain genomes for metagenomic binning, comparative biology and taxonomic classification.</title>
        <authorList>
            <person name="Goeker M."/>
        </authorList>
    </citation>
    <scope>NUCLEOTIDE SEQUENCE [LARGE SCALE GENOMIC DNA]</scope>
    <source>
        <strain evidence="11 12">DSM 103428</strain>
    </source>
</reference>
<dbReference type="Pfam" id="PF02518">
    <property type="entry name" value="HATPase_c"/>
    <property type="match status" value="1"/>
</dbReference>
<organism evidence="11 12">
    <name type="scientific">Acidipila rosea</name>
    <dbReference type="NCBI Taxonomy" id="768535"/>
    <lineage>
        <taxon>Bacteria</taxon>
        <taxon>Pseudomonadati</taxon>
        <taxon>Acidobacteriota</taxon>
        <taxon>Terriglobia</taxon>
        <taxon>Terriglobales</taxon>
        <taxon>Acidobacteriaceae</taxon>
        <taxon>Acidipila</taxon>
    </lineage>
</organism>
<dbReference type="InterPro" id="IPR003594">
    <property type="entry name" value="HATPase_dom"/>
</dbReference>
<dbReference type="SUPFAM" id="SSF55874">
    <property type="entry name" value="ATPase domain of HSP90 chaperone/DNA topoisomerase II/histidine kinase"/>
    <property type="match status" value="1"/>
</dbReference>
<dbReference type="PRINTS" id="PR00344">
    <property type="entry name" value="BCTRLSENSOR"/>
</dbReference>
<dbReference type="EC" id="2.7.13.3" evidence="2"/>
<dbReference type="Proteomes" id="UP000295210">
    <property type="component" value="Unassembled WGS sequence"/>
</dbReference>
<name>A0A4R1L576_9BACT</name>
<evidence type="ECO:0000256" key="7">
    <source>
        <dbReference type="ARBA" id="ARBA00022840"/>
    </source>
</evidence>
<evidence type="ECO:0000256" key="6">
    <source>
        <dbReference type="ARBA" id="ARBA00022777"/>
    </source>
</evidence>
<protein>
    <recommendedName>
        <fullName evidence="2">histidine kinase</fullName>
        <ecNumber evidence="2">2.7.13.3</ecNumber>
    </recommendedName>
</protein>
<dbReference type="InterPro" id="IPR003661">
    <property type="entry name" value="HisK_dim/P_dom"/>
</dbReference>
<dbReference type="SMART" id="SM00387">
    <property type="entry name" value="HATPase_c"/>
    <property type="match status" value="1"/>
</dbReference>
<gene>
    <name evidence="11" type="ORF">C7378_2776</name>
</gene>
<evidence type="ECO:0000256" key="8">
    <source>
        <dbReference type="ARBA" id="ARBA00023012"/>
    </source>
</evidence>
<evidence type="ECO:0000256" key="5">
    <source>
        <dbReference type="ARBA" id="ARBA00022741"/>
    </source>
</evidence>
<accession>A0A4R1L576</accession>
<dbReference type="PANTHER" id="PTHR43065:SF46">
    <property type="entry name" value="C4-DICARBOXYLATE TRANSPORT SENSOR PROTEIN DCTB"/>
    <property type="match status" value="1"/>
</dbReference>
<dbReference type="PROSITE" id="PS50109">
    <property type="entry name" value="HIS_KIN"/>
    <property type="match status" value="1"/>
</dbReference>
<dbReference type="GO" id="GO:0005524">
    <property type="term" value="F:ATP binding"/>
    <property type="evidence" value="ECO:0007669"/>
    <property type="project" value="UniProtKB-KW"/>
</dbReference>